<evidence type="ECO:0000313" key="2">
    <source>
        <dbReference type="EMBL" id="GAA0178951.1"/>
    </source>
</evidence>
<keyword evidence="1" id="KW-0732">Signal</keyword>
<comment type="caution">
    <text evidence="2">The sequence shown here is derived from an EMBL/GenBank/DDBJ whole genome shotgun (WGS) entry which is preliminary data.</text>
</comment>
<evidence type="ECO:0000256" key="1">
    <source>
        <dbReference type="SAM" id="SignalP"/>
    </source>
</evidence>
<name>A0AAV3RKP6_LITER</name>
<protein>
    <submittedName>
        <fullName evidence="2">Uncharacterized protein</fullName>
    </submittedName>
</protein>
<organism evidence="2 3">
    <name type="scientific">Lithospermum erythrorhizon</name>
    <name type="common">Purple gromwell</name>
    <name type="synonym">Lithospermum officinale var. erythrorhizon</name>
    <dbReference type="NCBI Taxonomy" id="34254"/>
    <lineage>
        <taxon>Eukaryota</taxon>
        <taxon>Viridiplantae</taxon>
        <taxon>Streptophyta</taxon>
        <taxon>Embryophyta</taxon>
        <taxon>Tracheophyta</taxon>
        <taxon>Spermatophyta</taxon>
        <taxon>Magnoliopsida</taxon>
        <taxon>eudicotyledons</taxon>
        <taxon>Gunneridae</taxon>
        <taxon>Pentapetalae</taxon>
        <taxon>asterids</taxon>
        <taxon>lamiids</taxon>
        <taxon>Boraginales</taxon>
        <taxon>Boraginaceae</taxon>
        <taxon>Boraginoideae</taxon>
        <taxon>Lithospermeae</taxon>
        <taxon>Lithospermum</taxon>
    </lineage>
</organism>
<reference evidence="2 3" key="1">
    <citation type="submission" date="2024-01" db="EMBL/GenBank/DDBJ databases">
        <title>The complete chloroplast genome sequence of Lithospermum erythrorhizon: insights into the phylogenetic relationship among Boraginaceae species and the maternal lineages of purple gromwells.</title>
        <authorList>
            <person name="Okada T."/>
            <person name="Watanabe K."/>
        </authorList>
    </citation>
    <scope>NUCLEOTIDE SEQUENCE [LARGE SCALE GENOMIC DNA]</scope>
</reference>
<accession>A0AAV3RKP6</accession>
<gene>
    <name evidence="2" type="ORF">LIER_29906</name>
</gene>
<dbReference type="AlphaFoldDB" id="A0AAV3RKP6"/>
<dbReference type="EMBL" id="BAABME010010462">
    <property type="protein sequence ID" value="GAA0178951.1"/>
    <property type="molecule type" value="Genomic_DNA"/>
</dbReference>
<feature type="signal peptide" evidence="1">
    <location>
        <begin position="1"/>
        <end position="24"/>
    </location>
</feature>
<evidence type="ECO:0000313" key="3">
    <source>
        <dbReference type="Proteomes" id="UP001454036"/>
    </source>
</evidence>
<sequence length="114" mass="12112">MGMTLAKLFVLLALLFPAPVPTSSRTLTNGSSIDLDGCDGFCITIFNNCETRFGCVCGPMAGMSLIGTCTYVILRPEPPKEKCLCHDDCPAIGGSARYCMRNNVGDEHGVCSKA</sequence>
<proteinExistence type="predicted"/>
<dbReference type="Proteomes" id="UP001454036">
    <property type="component" value="Unassembled WGS sequence"/>
</dbReference>
<feature type="chain" id="PRO_5043405327" evidence="1">
    <location>
        <begin position="25"/>
        <end position="114"/>
    </location>
</feature>
<keyword evidence="3" id="KW-1185">Reference proteome</keyword>